<evidence type="ECO:0000259" key="2">
    <source>
        <dbReference type="Pfam" id="PF09313"/>
    </source>
</evidence>
<evidence type="ECO:0000313" key="3">
    <source>
        <dbReference type="EMBL" id="GFH59747.1"/>
    </source>
</evidence>
<dbReference type="Proteomes" id="UP001054902">
    <property type="component" value="Unassembled WGS sequence"/>
</dbReference>
<reference evidence="3 4" key="1">
    <citation type="journal article" date="2021" name="Sci. Rep.">
        <title>The genome of the diatom Chaetoceros tenuissimus carries an ancient integrated fragment of an extant virus.</title>
        <authorList>
            <person name="Hongo Y."/>
            <person name="Kimura K."/>
            <person name="Takaki Y."/>
            <person name="Yoshida Y."/>
            <person name="Baba S."/>
            <person name="Kobayashi G."/>
            <person name="Nagasaki K."/>
            <person name="Hano T."/>
            <person name="Tomaru Y."/>
        </authorList>
    </citation>
    <scope>NUCLEOTIDE SEQUENCE [LARGE SCALE GENOMIC DNA]</scope>
    <source>
        <strain evidence="3 4">NIES-3715</strain>
    </source>
</reference>
<evidence type="ECO:0000256" key="1">
    <source>
        <dbReference type="SAM" id="SignalP"/>
    </source>
</evidence>
<dbReference type="EMBL" id="BLLK01000069">
    <property type="protein sequence ID" value="GFH59747.1"/>
    <property type="molecule type" value="Genomic_DNA"/>
</dbReference>
<name>A0AAD3HDD9_9STRA</name>
<dbReference type="AlphaFoldDB" id="A0AAD3HDD9"/>
<dbReference type="InterPro" id="IPR014710">
    <property type="entry name" value="RmlC-like_jellyroll"/>
</dbReference>
<comment type="caution">
    <text evidence="3">The sequence shown here is derived from an EMBL/GenBank/DDBJ whole genome shotgun (WGS) entry which is preliminary data.</text>
</comment>
<gene>
    <name evidence="3" type="ORF">CTEN210_16223</name>
</gene>
<dbReference type="SUPFAM" id="SSF51197">
    <property type="entry name" value="Clavaminate synthase-like"/>
    <property type="match status" value="1"/>
</dbReference>
<organism evidence="3 4">
    <name type="scientific">Chaetoceros tenuissimus</name>
    <dbReference type="NCBI Taxonomy" id="426638"/>
    <lineage>
        <taxon>Eukaryota</taxon>
        <taxon>Sar</taxon>
        <taxon>Stramenopiles</taxon>
        <taxon>Ochrophyta</taxon>
        <taxon>Bacillariophyta</taxon>
        <taxon>Coscinodiscophyceae</taxon>
        <taxon>Chaetocerotophycidae</taxon>
        <taxon>Chaetocerotales</taxon>
        <taxon>Chaetocerotaceae</taxon>
        <taxon>Chaetoceros</taxon>
    </lineage>
</organism>
<sequence>MYWKLLIVCTLSFSLGFVGTVVAFTQQQHVSKTLVSTRNHLGTISKRATGNKNGSYVQSKLFSSSPTQIDASGMPIIPKDVVKYSQVPKQSAYFTYDNTPVGLRKNHSTKEGTWGKICVNRGSLDYTIIGDGEGKQDRTFTLDDTVEGVIVPTQLHYITPLTKDLEFVVEFYRLPGTGPVKEEREGL</sequence>
<dbReference type="InterPro" id="IPR015392">
    <property type="entry name" value="TehB/YeaR-like_dom"/>
</dbReference>
<proteinExistence type="predicted"/>
<evidence type="ECO:0000313" key="4">
    <source>
        <dbReference type="Proteomes" id="UP001054902"/>
    </source>
</evidence>
<keyword evidence="4" id="KW-1185">Reference proteome</keyword>
<keyword evidence="1" id="KW-0732">Signal</keyword>
<dbReference type="Gene3D" id="2.60.120.10">
    <property type="entry name" value="Jelly Rolls"/>
    <property type="match status" value="1"/>
</dbReference>
<feature type="chain" id="PRO_5042267531" description="TehB/YeaR-like domain-containing protein" evidence="1">
    <location>
        <begin position="24"/>
        <end position="187"/>
    </location>
</feature>
<accession>A0AAD3HDD9</accession>
<feature type="domain" description="TehB/YeaR-like" evidence="2">
    <location>
        <begin position="89"/>
        <end position="169"/>
    </location>
</feature>
<dbReference type="Pfam" id="PF09313">
    <property type="entry name" value="TehB-like"/>
    <property type="match status" value="1"/>
</dbReference>
<protein>
    <recommendedName>
        <fullName evidence="2">TehB/YeaR-like domain-containing protein</fullName>
    </recommendedName>
</protein>
<feature type="signal peptide" evidence="1">
    <location>
        <begin position="1"/>
        <end position="23"/>
    </location>
</feature>